<sequence>MSDHQLSPSVTEALSERDLLIVSNRQPYSHDREDGEITVSRPAGGLTAGIDPVMQRAEGTWIAWGDGDADFEVADDGRVEVPPDDPSYTLSRVDLSEAELEGYYFGYSNQALWPLCHGMVYPMRCDGRDFERYRSVNRRFADATVEEAGDGSLIWFQDYHFALAPRFVRRELPGALLAQFWHIPWPTADTFGACPQAEELLDGLLANDLLVFHVPEYVENFLDCVAEAVPGASVDREDRTVSHAGVETAVRAFPLGIDAERTAELANRPDVWPDLAERYGLEGQTVAVGVDRLDYTKGIPERIDAIERFLEENPEWRGEFTYVQNGSASRSEIEAYEYLQKRVDTAIERVNDRFGTDEWRPVVRVDEMLPEAELYALYRHGDLALVSALRDGMNLVAKEYVASQIDDDGVLLLSEFAGAHEELGEDAVTINPYDTRAFADAIERALSMPADERTDRMAAQRRRVSEYDLVAWMDDVLETALARENDRDLSVTHV</sequence>
<dbReference type="Proteomes" id="UP001596312">
    <property type="component" value="Unassembled WGS sequence"/>
</dbReference>
<protein>
    <submittedName>
        <fullName evidence="1">Trehalose-6-phosphate synthase</fullName>
    </submittedName>
</protein>
<proteinExistence type="predicted"/>
<comment type="caution">
    <text evidence="1">The sequence shown here is derived from an EMBL/GenBank/DDBJ whole genome shotgun (WGS) entry which is preliminary data.</text>
</comment>
<dbReference type="CDD" id="cd03788">
    <property type="entry name" value="GT20_TPS"/>
    <property type="match status" value="1"/>
</dbReference>
<dbReference type="GO" id="GO:0005992">
    <property type="term" value="P:trehalose biosynthetic process"/>
    <property type="evidence" value="ECO:0007669"/>
    <property type="project" value="UniProtKB-ARBA"/>
</dbReference>
<accession>A0ABD5V7M5</accession>
<dbReference type="EMBL" id="JBHSXQ010000004">
    <property type="protein sequence ID" value="MFC6906144.1"/>
    <property type="molecule type" value="Genomic_DNA"/>
</dbReference>
<keyword evidence="2" id="KW-1185">Reference proteome</keyword>
<dbReference type="GO" id="GO:0016758">
    <property type="term" value="F:hexosyltransferase activity"/>
    <property type="evidence" value="ECO:0007669"/>
    <property type="project" value="UniProtKB-ARBA"/>
</dbReference>
<evidence type="ECO:0000313" key="1">
    <source>
        <dbReference type="EMBL" id="MFC6906144.1"/>
    </source>
</evidence>
<dbReference type="SUPFAM" id="SSF53756">
    <property type="entry name" value="UDP-Glycosyltransferase/glycogen phosphorylase"/>
    <property type="match status" value="1"/>
</dbReference>
<dbReference type="PANTHER" id="PTHR10788:SF106">
    <property type="entry name" value="BCDNA.GH08860"/>
    <property type="match status" value="1"/>
</dbReference>
<dbReference type="RefSeq" id="WP_340604699.1">
    <property type="nucleotide sequence ID" value="NZ_JBBMXV010000004.1"/>
</dbReference>
<dbReference type="PANTHER" id="PTHR10788">
    <property type="entry name" value="TREHALOSE-6-PHOSPHATE SYNTHASE"/>
    <property type="match status" value="1"/>
</dbReference>
<name>A0ABD5V7M5_9EURY</name>
<dbReference type="Gene3D" id="3.40.50.2000">
    <property type="entry name" value="Glycogen Phosphorylase B"/>
    <property type="match status" value="2"/>
</dbReference>
<reference evidence="1 2" key="1">
    <citation type="journal article" date="2019" name="Int. J. Syst. Evol. Microbiol.">
        <title>The Global Catalogue of Microorganisms (GCM) 10K type strain sequencing project: providing services to taxonomists for standard genome sequencing and annotation.</title>
        <authorList>
            <consortium name="The Broad Institute Genomics Platform"/>
            <consortium name="The Broad Institute Genome Sequencing Center for Infectious Disease"/>
            <person name="Wu L."/>
            <person name="Ma J."/>
        </authorList>
    </citation>
    <scope>NUCLEOTIDE SEQUENCE [LARGE SCALE GENOMIC DNA]</scope>
    <source>
        <strain evidence="1 2">CGMCC 1.3240</strain>
    </source>
</reference>
<dbReference type="AlphaFoldDB" id="A0ABD5V7M5"/>
<dbReference type="Pfam" id="PF00982">
    <property type="entry name" value="Glyco_transf_20"/>
    <property type="match status" value="1"/>
</dbReference>
<gene>
    <name evidence="1" type="ORF">ACFQGH_13175</name>
</gene>
<evidence type="ECO:0000313" key="2">
    <source>
        <dbReference type="Proteomes" id="UP001596312"/>
    </source>
</evidence>
<dbReference type="InterPro" id="IPR001830">
    <property type="entry name" value="Glyco_trans_20"/>
</dbReference>
<organism evidence="1 2">
    <name type="scientific">Halalkalicoccus tibetensis</name>
    <dbReference type="NCBI Taxonomy" id="175632"/>
    <lineage>
        <taxon>Archaea</taxon>
        <taxon>Methanobacteriati</taxon>
        <taxon>Methanobacteriota</taxon>
        <taxon>Stenosarchaea group</taxon>
        <taxon>Halobacteria</taxon>
        <taxon>Halobacteriales</taxon>
        <taxon>Halococcaceae</taxon>
        <taxon>Halalkalicoccus</taxon>
    </lineage>
</organism>